<accession>A0A4R2H6S8</accession>
<dbReference type="AlphaFoldDB" id="A0A4R2H6S8"/>
<organism evidence="2 3">
    <name type="scientific">Kribbella steppae</name>
    <dbReference type="NCBI Taxonomy" id="2512223"/>
    <lineage>
        <taxon>Bacteria</taxon>
        <taxon>Bacillati</taxon>
        <taxon>Actinomycetota</taxon>
        <taxon>Actinomycetes</taxon>
        <taxon>Propionibacteriales</taxon>
        <taxon>Kribbellaceae</taxon>
        <taxon>Kribbella</taxon>
    </lineage>
</organism>
<dbReference type="InterPro" id="IPR036390">
    <property type="entry name" value="WH_DNA-bd_sf"/>
</dbReference>
<evidence type="ECO:0000313" key="2">
    <source>
        <dbReference type="EMBL" id="TCO22135.1"/>
    </source>
</evidence>
<evidence type="ECO:0000313" key="3">
    <source>
        <dbReference type="Proteomes" id="UP000294508"/>
    </source>
</evidence>
<dbReference type="PANTHER" id="PTHR43449:SF3">
    <property type="entry name" value="POLYMERASE NUCLEOTIDYL TRANSFERASE DOMAIN-CONTAINING PROTEIN"/>
    <property type="match status" value="1"/>
</dbReference>
<keyword evidence="2" id="KW-0808">Transferase</keyword>
<dbReference type="InterPro" id="IPR002934">
    <property type="entry name" value="Polymerase_NTP_transf_dom"/>
</dbReference>
<proteinExistence type="predicted"/>
<sequence>MQFPEPVSSVVPGLHGRVLGVLARTDKPLTGRAVTSLVRTSASPSGVQKVLDDLVRNGVVIAEPAGRAKLYTLNREHVAYSAIATLARLRELLLERLKAEAESWEVPAESVWLFGSTARGQGGSDSDLDLLIVRSDGVDESDPRWLEQVETLTQRATLWSGNSCQVVEYSAQEVRDLIDRGERLVTELRRDAVPVAGTSPQRTLTRKAG</sequence>
<dbReference type="EMBL" id="SLWN01000010">
    <property type="protein sequence ID" value="TCO22135.1"/>
    <property type="molecule type" value="Genomic_DNA"/>
</dbReference>
<gene>
    <name evidence="2" type="ORF">EV652_110120</name>
</gene>
<dbReference type="SUPFAM" id="SSF81301">
    <property type="entry name" value="Nucleotidyltransferase"/>
    <property type="match status" value="1"/>
</dbReference>
<keyword evidence="3" id="KW-1185">Reference proteome</keyword>
<feature type="domain" description="Polymerase nucleotidyl transferase" evidence="1">
    <location>
        <begin position="106"/>
        <end position="148"/>
    </location>
</feature>
<dbReference type="CDD" id="cd05403">
    <property type="entry name" value="NT_KNTase_like"/>
    <property type="match status" value="1"/>
</dbReference>
<name>A0A4R2H6S8_9ACTN</name>
<dbReference type="InterPro" id="IPR043519">
    <property type="entry name" value="NT_sf"/>
</dbReference>
<protein>
    <submittedName>
        <fullName evidence="2">Nucleotidyltransferase-like protein</fullName>
    </submittedName>
</protein>
<comment type="caution">
    <text evidence="2">The sequence shown here is derived from an EMBL/GenBank/DDBJ whole genome shotgun (WGS) entry which is preliminary data.</text>
</comment>
<dbReference type="PANTHER" id="PTHR43449">
    <property type="entry name" value="NUCLEOTIDYLTRANSFERASE"/>
    <property type="match status" value="1"/>
</dbReference>
<dbReference type="GO" id="GO:0016779">
    <property type="term" value="F:nucleotidyltransferase activity"/>
    <property type="evidence" value="ECO:0007669"/>
    <property type="project" value="InterPro"/>
</dbReference>
<reference evidence="2 3" key="1">
    <citation type="journal article" date="2015" name="Stand. Genomic Sci.">
        <title>Genomic Encyclopedia of Bacterial and Archaeal Type Strains, Phase III: the genomes of soil and plant-associated and newly described type strains.</title>
        <authorList>
            <person name="Whitman W.B."/>
            <person name="Woyke T."/>
            <person name="Klenk H.P."/>
            <person name="Zhou Y."/>
            <person name="Lilburn T.G."/>
            <person name="Beck B.J."/>
            <person name="De Vos P."/>
            <person name="Vandamme P."/>
            <person name="Eisen J.A."/>
            <person name="Garrity G."/>
            <person name="Hugenholtz P."/>
            <person name="Kyrpides N.C."/>
        </authorList>
    </citation>
    <scope>NUCLEOTIDE SEQUENCE [LARGE SCALE GENOMIC DNA]</scope>
    <source>
        <strain evidence="2 3">VKM Ac-2572</strain>
    </source>
</reference>
<dbReference type="Proteomes" id="UP000294508">
    <property type="component" value="Unassembled WGS sequence"/>
</dbReference>
<dbReference type="RefSeq" id="WP_158441259.1">
    <property type="nucleotide sequence ID" value="NZ_SLWN01000010.1"/>
</dbReference>
<dbReference type="Gene3D" id="3.30.460.10">
    <property type="entry name" value="Beta Polymerase, domain 2"/>
    <property type="match status" value="1"/>
</dbReference>
<evidence type="ECO:0000259" key="1">
    <source>
        <dbReference type="Pfam" id="PF01909"/>
    </source>
</evidence>
<dbReference type="Pfam" id="PF01909">
    <property type="entry name" value="NTP_transf_2"/>
    <property type="match status" value="1"/>
</dbReference>
<dbReference type="SUPFAM" id="SSF46785">
    <property type="entry name" value="Winged helix' DNA-binding domain"/>
    <property type="match status" value="1"/>
</dbReference>
<dbReference type="OrthoDB" id="3826063at2"/>